<evidence type="ECO:0000313" key="2">
    <source>
        <dbReference type="EMBL" id="ANF97795.1"/>
    </source>
</evidence>
<dbReference type="InterPro" id="IPR029068">
    <property type="entry name" value="Glyas_Bleomycin-R_OHBP_Dase"/>
</dbReference>
<feature type="domain" description="VOC" evidence="1">
    <location>
        <begin position="5"/>
        <end position="131"/>
    </location>
</feature>
<reference evidence="2 3" key="2">
    <citation type="journal article" date="2016" name="Int. J. Syst. Evol. Microbiol.">
        <title>Paenibacillus bovis sp. nov., isolated from raw yak (Bos grunniens) milk.</title>
        <authorList>
            <person name="Gao C."/>
            <person name="Han J."/>
            <person name="Liu Z."/>
            <person name="Xu X."/>
            <person name="Hang F."/>
            <person name="Wu Z."/>
        </authorList>
    </citation>
    <scope>NUCLEOTIDE SEQUENCE [LARGE SCALE GENOMIC DNA]</scope>
    <source>
        <strain evidence="2 3">BD3526</strain>
    </source>
</reference>
<dbReference type="GO" id="GO:0051213">
    <property type="term" value="F:dioxygenase activity"/>
    <property type="evidence" value="ECO:0007669"/>
    <property type="project" value="UniProtKB-KW"/>
</dbReference>
<feature type="domain" description="VOC" evidence="1">
    <location>
        <begin position="156"/>
        <end position="283"/>
    </location>
</feature>
<dbReference type="OrthoDB" id="9785698at2"/>
<dbReference type="PANTHER" id="PTHR36110:SF4">
    <property type="entry name" value="RING-CLEAVING DIOXYGENASE MHQA-RELATED"/>
    <property type="match status" value="1"/>
</dbReference>
<dbReference type="AlphaFoldDB" id="A0A172ZJH1"/>
<evidence type="ECO:0000259" key="1">
    <source>
        <dbReference type="PROSITE" id="PS51819"/>
    </source>
</evidence>
<dbReference type="Proteomes" id="UP000078148">
    <property type="component" value="Chromosome"/>
</dbReference>
<keyword evidence="2" id="KW-0560">Oxidoreductase</keyword>
<dbReference type="Gene3D" id="3.10.180.10">
    <property type="entry name" value="2,3-Dihydroxybiphenyl 1,2-Dioxygenase, domain 1"/>
    <property type="match status" value="2"/>
</dbReference>
<accession>A0A172ZJH1</accession>
<dbReference type="PANTHER" id="PTHR36110">
    <property type="entry name" value="RING-CLEAVING DIOXYGENASE MHQE-RELATED"/>
    <property type="match status" value="1"/>
</dbReference>
<proteinExistence type="predicted"/>
<gene>
    <name evidence="2" type="ORF">AR543_18440</name>
</gene>
<dbReference type="RefSeq" id="WP_060535889.1">
    <property type="nucleotide sequence ID" value="NZ_CP013023.1"/>
</dbReference>
<keyword evidence="2" id="KW-0223">Dioxygenase</keyword>
<sequence length="324" mass="35517">MELLGIHHVSIMTGKAEKNFDFYTKVMGMRLVKKGVNQDDTTSYHLFYGDGVASPGSELTFFDLPGIGPTYQGVSSISASSLRVADTAALQYWSDRFDSLNVTHEEIKSRAGRDTLAFQDFEGTRLILVADNNEQGVAPGQAWAGSDVPVEHGILGLGPVTLTVANPDNTVMILTEVLGFRHVGSYPSLAGEQHADIQVYATGEGGAGAEIHIETRPELPFARLGRGGVHHVAFRVPNEEQYNAWSEKLSKLGIPNSGKVDRHYFRALYFREPNGILFELSTDTPGFDIDESMDSLGETLSLPPFLEPHRTEIEAKLRPLVLED</sequence>
<name>A0A172ZJH1_9BACL</name>
<dbReference type="CDD" id="cd08347">
    <property type="entry name" value="PcpA_C_like"/>
    <property type="match status" value="1"/>
</dbReference>
<protein>
    <submittedName>
        <fullName evidence="2">Ring-cleaving dioxygenase</fullName>
    </submittedName>
</protein>
<dbReference type="InterPro" id="IPR004360">
    <property type="entry name" value="Glyas_Fos-R_dOase_dom"/>
</dbReference>
<keyword evidence="3" id="KW-1185">Reference proteome</keyword>
<dbReference type="SUPFAM" id="SSF54593">
    <property type="entry name" value="Glyoxalase/Bleomycin resistance protein/Dihydroxybiphenyl dioxygenase"/>
    <property type="match status" value="1"/>
</dbReference>
<dbReference type="InterPro" id="IPR037523">
    <property type="entry name" value="VOC_core"/>
</dbReference>
<dbReference type="STRING" id="1616788.AR543_18440"/>
<dbReference type="KEGG" id="pbv:AR543_18440"/>
<reference evidence="3" key="1">
    <citation type="submission" date="2015-10" db="EMBL/GenBank/DDBJ databases">
        <title>Genome of Paenibacillus bovis sp. nov.</title>
        <authorList>
            <person name="Wu Z."/>
            <person name="Gao C."/>
            <person name="Liu Z."/>
            <person name="Zheng H."/>
        </authorList>
    </citation>
    <scope>NUCLEOTIDE SEQUENCE [LARGE SCALE GENOMIC DNA]</scope>
    <source>
        <strain evidence="3">BD3526</strain>
    </source>
</reference>
<dbReference type="InterPro" id="IPR052537">
    <property type="entry name" value="Extradiol_RC_dioxygenase"/>
</dbReference>
<organism evidence="2 3">
    <name type="scientific">Paenibacillus bovis</name>
    <dbReference type="NCBI Taxonomy" id="1616788"/>
    <lineage>
        <taxon>Bacteria</taxon>
        <taxon>Bacillati</taxon>
        <taxon>Bacillota</taxon>
        <taxon>Bacilli</taxon>
        <taxon>Bacillales</taxon>
        <taxon>Paenibacillaceae</taxon>
        <taxon>Paenibacillus</taxon>
    </lineage>
</organism>
<dbReference type="EMBL" id="CP013023">
    <property type="protein sequence ID" value="ANF97795.1"/>
    <property type="molecule type" value="Genomic_DNA"/>
</dbReference>
<dbReference type="Pfam" id="PF00903">
    <property type="entry name" value="Glyoxalase"/>
    <property type="match status" value="2"/>
</dbReference>
<evidence type="ECO:0000313" key="3">
    <source>
        <dbReference type="Proteomes" id="UP000078148"/>
    </source>
</evidence>
<dbReference type="PROSITE" id="PS51819">
    <property type="entry name" value="VOC"/>
    <property type="match status" value="2"/>
</dbReference>